<sequence length="292" mass="33560">MCFGITQDPNTKDYMMVLQYFEGGNLRNILVKGSKLKTKIDYLFQIIDGLSGIHDAGNIHKDFHSGNILHDNDDYLSISDLGMCQPVNDNERKGIYGVIPYMAPEVLRGYKYTKAADIYSFGIIMNELMSEEIPYNDIPHDHFLVVKICKGFRPTISEDTPKLIVDLIIKCWDAKAENRPTAKELRQTFLKYGNDMEDENSEISYQIKECEKIKENKLKNRTNENKSKNLQTYPQAIYTSRLLKFENLPEPVNSTDYSSSYQEIISSSSENPISECLDCELNELDLNQDDDE</sequence>
<evidence type="ECO:0000313" key="6">
    <source>
        <dbReference type="EMBL" id="POG67075.1"/>
    </source>
</evidence>
<organism evidence="6 7">
    <name type="scientific">Rhizophagus irregularis (strain DAOM 181602 / DAOM 197198 / MUCL 43194)</name>
    <name type="common">Arbuscular mycorrhizal fungus</name>
    <name type="synonym">Glomus intraradices</name>
    <dbReference type="NCBI Taxonomy" id="747089"/>
    <lineage>
        <taxon>Eukaryota</taxon>
        <taxon>Fungi</taxon>
        <taxon>Fungi incertae sedis</taxon>
        <taxon>Mucoromycota</taxon>
        <taxon>Glomeromycotina</taxon>
        <taxon>Glomeromycetes</taxon>
        <taxon>Glomerales</taxon>
        <taxon>Glomeraceae</taxon>
        <taxon>Rhizophagus</taxon>
    </lineage>
</organism>
<keyword evidence="1" id="KW-0808">Transferase</keyword>
<dbReference type="PROSITE" id="PS50011">
    <property type="entry name" value="PROTEIN_KINASE_DOM"/>
    <property type="match status" value="1"/>
</dbReference>
<dbReference type="InterPro" id="IPR011009">
    <property type="entry name" value="Kinase-like_dom_sf"/>
</dbReference>
<keyword evidence="7" id="KW-1185">Reference proteome</keyword>
<dbReference type="EMBL" id="AUPC02000178">
    <property type="protein sequence ID" value="POG67075.1"/>
    <property type="molecule type" value="Genomic_DNA"/>
</dbReference>
<keyword evidence="2" id="KW-0547">Nucleotide-binding</keyword>
<dbReference type="Gene3D" id="1.10.510.10">
    <property type="entry name" value="Transferase(Phosphotransferase) domain 1"/>
    <property type="match status" value="1"/>
</dbReference>
<protein>
    <submittedName>
        <fullName evidence="6">Kinase-like domain-containing protein</fullName>
    </submittedName>
</protein>
<dbReference type="VEuPathDB" id="FungiDB:RhiirFUN_009761"/>
<reference evidence="6 7" key="2">
    <citation type="journal article" date="2018" name="New Phytol.">
        <title>High intraspecific genome diversity in the model arbuscular mycorrhizal symbiont Rhizophagus irregularis.</title>
        <authorList>
            <person name="Chen E.C.H."/>
            <person name="Morin E."/>
            <person name="Beaudet D."/>
            <person name="Noel J."/>
            <person name="Yildirir G."/>
            <person name="Ndikumana S."/>
            <person name="Charron P."/>
            <person name="St-Onge C."/>
            <person name="Giorgi J."/>
            <person name="Kruger M."/>
            <person name="Marton T."/>
            <person name="Ropars J."/>
            <person name="Grigoriev I.V."/>
            <person name="Hainaut M."/>
            <person name="Henrissat B."/>
            <person name="Roux C."/>
            <person name="Martin F."/>
            <person name="Corradi N."/>
        </authorList>
    </citation>
    <scope>NUCLEOTIDE SEQUENCE [LARGE SCALE GENOMIC DNA]</scope>
    <source>
        <strain evidence="6 7">DAOM 197198</strain>
    </source>
</reference>
<dbReference type="Pfam" id="PF07714">
    <property type="entry name" value="PK_Tyr_Ser-Thr"/>
    <property type="match status" value="1"/>
</dbReference>
<proteinExistence type="predicted"/>
<name>A0A2P4PNW9_RHIID</name>
<dbReference type="SUPFAM" id="SSF56112">
    <property type="entry name" value="Protein kinase-like (PK-like)"/>
    <property type="match status" value="1"/>
</dbReference>
<dbReference type="InterPro" id="IPR051681">
    <property type="entry name" value="Ser/Thr_Kinases-Pseudokinases"/>
</dbReference>
<evidence type="ECO:0000256" key="2">
    <source>
        <dbReference type="ARBA" id="ARBA00022741"/>
    </source>
</evidence>
<keyword evidence="3" id="KW-0418">Kinase</keyword>
<dbReference type="GO" id="GO:0004674">
    <property type="term" value="F:protein serine/threonine kinase activity"/>
    <property type="evidence" value="ECO:0007669"/>
    <property type="project" value="TreeGrafter"/>
</dbReference>
<dbReference type="Proteomes" id="UP000018888">
    <property type="component" value="Unassembled WGS sequence"/>
</dbReference>
<evidence type="ECO:0000256" key="3">
    <source>
        <dbReference type="ARBA" id="ARBA00022777"/>
    </source>
</evidence>
<comment type="caution">
    <text evidence="6">The sequence shown here is derived from an EMBL/GenBank/DDBJ whole genome shotgun (WGS) entry which is preliminary data.</text>
</comment>
<dbReference type="GO" id="GO:0005524">
    <property type="term" value="F:ATP binding"/>
    <property type="evidence" value="ECO:0007669"/>
    <property type="project" value="UniProtKB-KW"/>
</dbReference>
<evidence type="ECO:0000256" key="4">
    <source>
        <dbReference type="ARBA" id="ARBA00022840"/>
    </source>
</evidence>
<gene>
    <name evidence="6" type="ORF">GLOIN_2v311669</name>
</gene>
<reference evidence="6 7" key="1">
    <citation type="journal article" date="2013" name="Proc. Natl. Acad. Sci. U.S.A.">
        <title>Genome of an arbuscular mycorrhizal fungus provides insight into the oldest plant symbiosis.</title>
        <authorList>
            <person name="Tisserant E."/>
            <person name="Malbreil M."/>
            <person name="Kuo A."/>
            <person name="Kohler A."/>
            <person name="Symeonidi A."/>
            <person name="Balestrini R."/>
            <person name="Charron P."/>
            <person name="Duensing N."/>
            <person name="Frei Dit Frey N."/>
            <person name="Gianinazzi-Pearson V."/>
            <person name="Gilbert L.B."/>
            <person name="Handa Y."/>
            <person name="Herr J.R."/>
            <person name="Hijri M."/>
            <person name="Koul R."/>
            <person name="Kawaguchi M."/>
            <person name="Krajinski F."/>
            <person name="Lammers P.J."/>
            <person name="Masclaux F.G."/>
            <person name="Murat C."/>
            <person name="Morin E."/>
            <person name="Ndikumana S."/>
            <person name="Pagni M."/>
            <person name="Petitpierre D."/>
            <person name="Requena N."/>
            <person name="Rosikiewicz P."/>
            <person name="Riley R."/>
            <person name="Saito K."/>
            <person name="San Clemente H."/>
            <person name="Shapiro H."/>
            <person name="van Tuinen D."/>
            <person name="Becard G."/>
            <person name="Bonfante P."/>
            <person name="Paszkowski U."/>
            <person name="Shachar-Hill Y.Y."/>
            <person name="Tuskan G.A."/>
            <person name="Young P.W."/>
            <person name="Sanders I.R."/>
            <person name="Henrissat B."/>
            <person name="Rensing S.A."/>
            <person name="Grigoriev I.V."/>
            <person name="Corradi N."/>
            <person name="Roux C."/>
            <person name="Martin F."/>
        </authorList>
    </citation>
    <scope>NUCLEOTIDE SEQUENCE [LARGE SCALE GENOMIC DNA]</scope>
    <source>
        <strain evidence="6 7">DAOM 197198</strain>
    </source>
</reference>
<accession>A0A2P4PNW9</accession>
<evidence type="ECO:0000256" key="1">
    <source>
        <dbReference type="ARBA" id="ARBA00022679"/>
    </source>
</evidence>
<evidence type="ECO:0000259" key="5">
    <source>
        <dbReference type="PROSITE" id="PS50011"/>
    </source>
</evidence>
<dbReference type="PANTHER" id="PTHR44329">
    <property type="entry name" value="SERINE/THREONINE-PROTEIN KINASE TNNI3K-RELATED"/>
    <property type="match status" value="1"/>
</dbReference>
<dbReference type="AlphaFoldDB" id="A0A2P4PNW9"/>
<feature type="domain" description="Protein kinase" evidence="5">
    <location>
        <begin position="1"/>
        <end position="190"/>
    </location>
</feature>
<dbReference type="PANTHER" id="PTHR44329:SF288">
    <property type="entry name" value="MITOGEN-ACTIVATED PROTEIN KINASE KINASE KINASE 20"/>
    <property type="match status" value="1"/>
</dbReference>
<dbReference type="InterPro" id="IPR000719">
    <property type="entry name" value="Prot_kinase_dom"/>
</dbReference>
<keyword evidence="4" id="KW-0067">ATP-binding</keyword>
<evidence type="ECO:0000313" key="7">
    <source>
        <dbReference type="Proteomes" id="UP000018888"/>
    </source>
</evidence>
<dbReference type="InterPro" id="IPR001245">
    <property type="entry name" value="Ser-Thr/Tyr_kinase_cat_dom"/>
</dbReference>